<protein>
    <recommendedName>
        <fullName evidence="5 18">NADH-ubiquinone oxidoreductase chain 2</fullName>
        <ecNumber evidence="4 18">7.1.1.2</ecNumber>
    </recommendedName>
</protein>
<evidence type="ECO:0000256" key="5">
    <source>
        <dbReference type="ARBA" id="ARBA00021008"/>
    </source>
</evidence>
<feature type="transmembrane region" description="Helical" evidence="18">
    <location>
        <begin position="140"/>
        <end position="161"/>
    </location>
</feature>
<keyword evidence="7 18" id="KW-0679">Respiratory chain</keyword>
<evidence type="ECO:0000256" key="18">
    <source>
        <dbReference type="RuleBase" id="RU003403"/>
    </source>
</evidence>
<dbReference type="InterPro" id="IPR050175">
    <property type="entry name" value="Complex_I_Subunit_2"/>
</dbReference>
<evidence type="ECO:0000256" key="17">
    <source>
        <dbReference type="ARBA" id="ARBA00049551"/>
    </source>
</evidence>
<dbReference type="EMBL" id="KX341965">
    <property type="protein sequence ID" value="APL97235.1"/>
    <property type="molecule type" value="Genomic_DNA"/>
</dbReference>
<geneLocation type="mitochondrion" evidence="20"/>
<evidence type="ECO:0000256" key="9">
    <source>
        <dbReference type="ARBA" id="ARBA00022792"/>
    </source>
</evidence>
<evidence type="ECO:0000256" key="13">
    <source>
        <dbReference type="ARBA" id="ARBA00023027"/>
    </source>
</evidence>
<keyword evidence="8 18" id="KW-0812">Transmembrane</keyword>
<evidence type="ECO:0000256" key="8">
    <source>
        <dbReference type="ARBA" id="ARBA00022692"/>
    </source>
</evidence>
<dbReference type="GO" id="GO:0005743">
    <property type="term" value="C:mitochondrial inner membrane"/>
    <property type="evidence" value="ECO:0007669"/>
    <property type="project" value="UniProtKB-SubCell"/>
</dbReference>
<feature type="domain" description="NADH:quinone oxidoreductase/Mrp antiporter transmembrane" evidence="19">
    <location>
        <begin position="25"/>
        <end position="75"/>
    </location>
</feature>
<dbReference type="PANTHER" id="PTHR46552">
    <property type="entry name" value="NADH-UBIQUINONE OXIDOREDUCTASE CHAIN 2"/>
    <property type="match status" value="1"/>
</dbReference>
<feature type="transmembrane region" description="Helical" evidence="18">
    <location>
        <begin position="307"/>
        <end position="326"/>
    </location>
</feature>
<evidence type="ECO:0000256" key="11">
    <source>
        <dbReference type="ARBA" id="ARBA00022982"/>
    </source>
</evidence>
<evidence type="ECO:0000256" key="6">
    <source>
        <dbReference type="ARBA" id="ARBA00022448"/>
    </source>
</evidence>
<keyword evidence="9 18" id="KW-0999">Mitochondrion inner membrane</keyword>
<comment type="function">
    <text evidence="1">Core subunit of the mitochondrial membrane respiratory chain NADH dehydrogenase (Complex I) that is believed to belong to the minimal assembly required for catalysis. Complex I functions in the transfer of electrons from NADH to the respiratory chain. The immediate electron acceptor for the enzyme is believed to be ubiquinone.</text>
</comment>
<comment type="catalytic activity">
    <reaction evidence="17 18">
        <text>a ubiquinone + NADH + 5 H(+)(in) = a ubiquinol + NAD(+) + 4 H(+)(out)</text>
        <dbReference type="Rhea" id="RHEA:29091"/>
        <dbReference type="Rhea" id="RHEA-COMP:9565"/>
        <dbReference type="Rhea" id="RHEA-COMP:9566"/>
        <dbReference type="ChEBI" id="CHEBI:15378"/>
        <dbReference type="ChEBI" id="CHEBI:16389"/>
        <dbReference type="ChEBI" id="CHEBI:17976"/>
        <dbReference type="ChEBI" id="CHEBI:57540"/>
        <dbReference type="ChEBI" id="CHEBI:57945"/>
        <dbReference type="EC" id="7.1.1.2"/>
    </reaction>
</comment>
<dbReference type="PRINTS" id="PR01436">
    <property type="entry name" value="NADHDHGNASE2"/>
</dbReference>
<comment type="subcellular location">
    <subcellularLocation>
        <location evidence="2 18">Mitochondrion inner membrane</location>
        <topology evidence="2 18">Multi-pass membrane protein</topology>
    </subcellularLocation>
</comment>
<evidence type="ECO:0000256" key="14">
    <source>
        <dbReference type="ARBA" id="ARBA00023075"/>
    </source>
</evidence>
<dbReference type="Pfam" id="PF00361">
    <property type="entry name" value="Proton_antipo_M"/>
    <property type="match status" value="2"/>
</dbReference>
<dbReference type="GO" id="GO:0006120">
    <property type="term" value="P:mitochondrial electron transport, NADH to ubiquinone"/>
    <property type="evidence" value="ECO:0007669"/>
    <property type="project" value="InterPro"/>
</dbReference>
<keyword evidence="16 18" id="KW-0472">Membrane</keyword>
<dbReference type="InterPro" id="IPR003917">
    <property type="entry name" value="NADH_UbQ_OxRdtase_chain2"/>
</dbReference>
<evidence type="ECO:0000256" key="10">
    <source>
        <dbReference type="ARBA" id="ARBA00022967"/>
    </source>
</evidence>
<name>A0A1L5BW90_9CRUS</name>
<accession>A0A1L5BW90</accession>
<feature type="transmembrane region" description="Helical" evidence="18">
    <location>
        <begin position="226"/>
        <end position="245"/>
    </location>
</feature>
<keyword evidence="14 18" id="KW-0830">Ubiquinone</keyword>
<evidence type="ECO:0000256" key="1">
    <source>
        <dbReference type="ARBA" id="ARBA00003257"/>
    </source>
</evidence>
<evidence type="ECO:0000256" key="3">
    <source>
        <dbReference type="ARBA" id="ARBA00007012"/>
    </source>
</evidence>
<keyword evidence="11 18" id="KW-0249">Electron transport</keyword>
<keyword evidence="13 18" id="KW-0520">NAD</keyword>
<evidence type="ECO:0000256" key="2">
    <source>
        <dbReference type="ARBA" id="ARBA00004448"/>
    </source>
</evidence>
<feature type="transmembrane region" description="Helical" evidence="18">
    <location>
        <begin position="29"/>
        <end position="46"/>
    </location>
</feature>
<evidence type="ECO:0000256" key="12">
    <source>
        <dbReference type="ARBA" id="ARBA00022989"/>
    </source>
</evidence>
<evidence type="ECO:0000256" key="4">
    <source>
        <dbReference type="ARBA" id="ARBA00012944"/>
    </source>
</evidence>
<sequence length="327" mass="36203">MLAHPTTALFYTALFTSVAITTSTNSWFIAWVGLEINLLSFIPLVLSKKNKYSVESALKYFLTQSLASIFIIWASAMGPRYDLSLLIMMMLLWKSGVAPSHQWVPAVVEGLSWTLFTTLMTLQKINPLILTFFLFKSDLIYIFIILYIMTSCLVGALGGLSQTSLRKIIVYSSIAHLAWMLATLTTSSSLWLSYFIIYAFVLSSLTFLLSYTQMSTLNHVANMNKSYLSFIISISVLSLGGLPPFTGFLGKLLAVQQLVLTPESFLLVPLLASAYLSLFFYARVLLASLLLLSSSSSTLNKTKKTNSTLLTINLIGLLLPAMSMILL</sequence>
<dbReference type="GO" id="GO:0008137">
    <property type="term" value="F:NADH dehydrogenase (ubiquinone) activity"/>
    <property type="evidence" value="ECO:0007669"/>
    <property type="project" value="UniProtKB-EC"/>
</dbReference>
<reference evidence="20" key="1">
    <citation type="journal article" date="2016" name="BMC Genomics">
        <title>Evolution of mitochondrial genomes in Baikalian amphipods.</title>
        <authorList>
            <person name="Romanova E.V."/>
            <person name="Aleoshin V.V."/>
            <person name="Kamaltynov R.M."/>
            <person name="Mikhailov K.V."/>
            <person name="Logacheva M.D."/>
            <person name="Sirotinina E.A."/>
            <person name="Gornov A.Y."/>
            <person name="Anikin A.S."/>
            <person name="Sherbakov D.Y."/>
        </authorList>
    </citation>
    <scope>NUCLEOTIDE SEQUENCE</scope>
</reference>
<organism evidence="20">
    <name type="scientific">Garjajewia cabanisii</name>
    <dbReference type="NCBI Taxonomy" id="686703"/>
    <lineage>
        <taxon>Eukaryota</taxon>
        <taxon>Metazoa</taxon>
        <taxon>Ecdysozoa</taxon>
        <taxon>Arthropoda</taxon>
        <taxon>Crustacea</taxon>
        <taxon>Multicrustacea</taxon>
        <taxon>Malacostraca</taxon>
        <taxon>Eumalacostraca</taxon>
        <taxon>Peracarida</taxon>
        <taxon>Amphipoda</taxon>
        <taxon>Senticaudata</taxon>
        <taxon>Gammarida</taxon>
        <taxon>Gammaridira</taxon>
        <taxon>Gammaroidea</taxon>
        <taxon>Acanthogammaridae</taxon>
        <taxon>Plesiogammarinae</taxon>
        <taxon>Garjajewia</taxon>
    </lineage>
</organism>
<evidence type="ECO:0000259" key="19">
    <source>
        <dbReference type="Pfam" id="PF00361"/>
    </source>
</evidence>
<evidence type="ECO:0000256" key="7">
    <source>
        <dbReference type="ARBA" id="ARBA00022660"/>
    </source>
</evidence>
<feature type="transmembrane region" description="Helical" evidence="18">
    <location>
        <begin position="191"/>
        <end position="214"/>
    </location>
</feature>
<feature type="transmembrane region" description="Helical" evidence="18">
    <location>
        <begin position="168"/>
        <end position="185"/>
    </location>
</feature>
<evidence type="ECO:0000256" key="15">
    <source>
        <dbReference type="ARBA" id="ARBA00023128"/>
    </source>
</evidence>
<comment type="function">
    <text evidence="18">Core subunit of the mitochondrial membrane respiratory chain NADH dehydrogenase (Complex I) which catalyzes electron transfer from NADH through the respiratory chain, using ubiquinone as an electron acceptor. Essential for the catalytic activity and assembly of complex I.</text>
</comment>
<keyword evidence="12 18" id="KW-1133">Transmembrane helix</keyword>
<comment type="similarity">
    <text evidence="3 18">Belongs to the complex I subunit 2 family.</text>
</comment>
<evidence type="ECO:0000256" key="16">
    <source>
        <dbReference type="ARBA" id="ARBA00023136"/>
    </source>
</evidence>
<feature type="transmembrane region" description="Helical" evidence="18">
    <location>
        <begin position="265"/>
        <end position="286"/>
    </location>
</feature>
<keyword evidence="15 18" id="KW-0496">Mitochondrion</keyword>
<dbReference type="InterPro" id="IPR001750">
    <property type="entry name" value="ND/Mrp_TM"/>
</dbReference>
<proteinExistence type="inferred from homology"/>
<dbReference type="PANTHER" id="PTHR46552:SF1">
    <property type="entry name" value="NADH-UBIQUINONE OXIDOREDUCTASE CHAIN 2"/>
    <property type="match status" value="1"/>
</dbReference>
<keyword evidence="10 18" id="KW-1278">Translocase</keyword>
<feature type="domain" description="NADH:quinone oxidoreductase/Mrp antiporter transmembrane" evidence="19">
    <location>
        <begin position="84"/>
        <end position="269"/>
    </location>
</feature>
<dbReference type="AlphaFoldDB" id="A0A1L5BW90"/>
<evidence type="ECO:0000313" key="20">
    <source>
        <dbReference type="EMBL" id="APL97235.1"/>
    </source>
</evidence>
<gene>
    <name evidence="20" type="primary">ND2</name>
</gene>
<feature type="transmembrane region" description="Helical" evidence="18">
    <location>
        <begin position="58"/>
        <end position="77"/>
    </location>
</feature>
<dbReference type="EC" id="7.1.1.2" evidence="4 18"/>
<keyword evidence="6" id="KW-0813">Transport</keyword>